<feature type="transmembrane region" description="Helical" evidence="5">
    <location>
        <begin position="25"/>
        <end position="43"/>
    </location>
</feature>
<feature type="domain" description="RDD" evidence="6">
    <location>
        <begin position="15"/>
        <end position="138"/>
    </location>
</feature>
<keyword evidence="3 5" id="KW-1133">Transmembrane helix</keyword>
<proteinExistence type="predicted"/>
<evidence type="ECO:0000256" key="5">
    <source>
        <dbReference type="SAM" id="Phobius"/>
    </source>
</evidence>
<comment type="subcellular location">
    <subcellularLocation>
        <location evidence="1">Membrane</location>
        <topology evidence="1">Multi-pass membrane protein</topology>
    </subcellularLocation>
</comment>
<dbReference type="AlphaFoldDB" id="A0A7W9KLW6"/>
<gene>
    <name evidence="7" type="ORF">BJ998_006171</name>
</gene>
<dbReference type="RefSeq" id="WP_184866817.1">
    <property type="nucleotide sequence ID" value="NZ_BAAAWY010000009.1"/>
</dbReference>
<evidence type="ECO:0000313" key="8">
    <source>
        <dbReference type="Proteomes" id="UP000585638"/>
    </source>
</evidence>
<keyword evidence="2 5" id="KW-0812">Transmembrane</keyword>
<dbReference type="GO" id="GO:0016020">
    <property type="term" value="C:membrane"/>
    <property type="evidence" value="ECO:0007669"/>
    <property type="project" value="UniProtKB-SubCell"/>
</dbReference>
<keyword evidence="8" id="KW-1185">Reference proteome</keyword>
<protein>
    <submittedName>
        <fullName evidence="7">Putative RDD family membrane protein YckC</fullName>
    </submittedName>
</protein>
<evidence type="ECO:0000259" key="6">
    <source>
        <dbReference type="Pfam" id="PF06271"/>
    </source>
</evidence>
<evidence type="ECO:0000313" key="7">
    <source>
        <dbReference type="EMBL" id="MBB5894975.1"/>
    </source>
</evidence>
<organism evidence="7 8">
    <name type="scientific">Kutzneria kofuensis</name>
    <dbReference type="NCBI Taxonomy" id="103725"/>
    <lineage>
        <taxon>Bacteria</taxon>
        <taxon>Bacillati</taxon>
        <taxon>Actinomycetota</taxon>
        <taxon>Actinomycetes</taxon>
        <taxon>Pseudonocardiales</taxon>
        <taxon>Pseudonocardiaceae</taxon>
        <taxon>Kutzneria</taxon>
    </lineage>
</organism>
<dbReference type="PANTHER" id="PTHR38480">
    <property type="entry name" value="SLR0254 PROTEIN"/>
    <property type="match status" value="1"/>
</dbReference>
<dbReference type="EMBL" id="JACHIR010000001">
    <property type="protein sequence ID" value="MBB5894975.1"/>
    <property type="molecule type" value="Genomic_DNA"/>
</dbReference>
<evidence type="ECO:0000256" key="1">
    <source>
        <dbReference type="ARBA" id="ARBA00004141"/>
    </source>
</evidence>
<accession>A0A7W9KLW6</accession>
<feature type="transmembrane region" description="Helical" evidence="5">
    <location>
        <begin position="50"/>
        <end position="71"/>
    </location>
</feature>
<dbReference type="InterPro" id="IPR010432">
    <property type="entry name" value="RDD"/>
</dbReference>
<dbReference type="PANTHER" id="PTHR38480:SF1">
    <property type="entry name" value="SLR0254 PROTEIN"/>
    <property type="match status" value="1"/>
</dbReference>
<evidence type="ECO:0000256" key="2">
    <source>
        <dbReference type="ARBA" id="ARBA00022692"/>
    </source>
</evidence>
<evidence type="ECO:0000256" key="3">
    <source>
        <dbReference type="ARBA" id="ARBA00022989"/>
    </source>
</evidence>
<comment type="caution">
    <text evidence="7">The sequence shown here is derived from an EMBL/GenBank/DDBJ whole genome shotgun (WGS) entry which is preliminary data.</text>
</comment>
<evidence type="ECO:0000256" key="4">
    <source>
        <dbReference type="ARBA" id="ARBA00023136"/>
    </source>
</evidence>
<reference evidence="7 8" key="1">
    <citation type="submission" date="2020-08" db="EMBL/GenBank/DDBJ databases">
        <title>Sequencing the genomes of 1000 actinobacteria strains.</title>
        <authorList>
            <person name="Klenk H.-P."/>
        </authorList>
    </citation>
    <scope>NUCLEOTIDE SEQUENCE [LARGE SCALE GENOMIC DNA]</scope>
    <source>
        <strain evidence="7 8">DSM 43851</strain>
    </source>
</reference>
<dbReference type="Pfam" id="PF06271">
    <property type="entry name" value="RDD"/>
    <property type="match status" value="1"/>
</dbReference>
<dbReference type="Proteomes" id="UP000585638">
    <property type="component" value="Unassembled WGS sequence"/>
</dbReference>
<name>A0A7W9KLW6_9PSEU</name>
<sequence length="154" mass="17122">MPSVENYDQTRVVPRRCVQWLLDRLLVSVPAFALLVVLVITLWGHRSLLFLPPTAFIVGLLVGNLLIDVWVPHRTGGRTPAMRWLGLRIVTEWGGTPTLGSYALRWLLQVVDGFAFGLAGLLVMILSPRHQRVGDLVARTLVVRVSADGPRSRP</sequence>
<keyword evidence="4 5" id="KW-0472">Membrane</keyword>
<feature type="transmembrane region" description="Helical" evidence="5">
    <location>
        <begin position="106"/>
        <end position="126"/>
    </location>
</feature>